<protein>
    <submittedName>
        <fullName evidence="1">Uncharacterized protein</fullName>
    </submittedName>
</protein>
<sequence length="139" mass="14893">MMSSVNTPNFTPGGGVFSMPAKSSEKSVGLRTEPCGTPCPSTTGSEKAVLVNAMGLKSLGVKVFFPAFFIRIIVDLFQSAGRHPVFQDRLAKSIRHCLPSWKRFSSIWPKMPSGPGDLVRSNSAIASRSSVDVKAMDSS</sequence>
<reference evidence="1" key="1">
    <citation type="submission" date="2020-08" db="EMBL/GenBank/DDBJ databases">
        <title>Multicomponent nature underlies the extraordinary mechanical properties of spider dragline silk.</title>
        <authorList>
            <person name="Kono N."/>
            <person name="Nakamura H."/>
            <person name="Mori M."/>
            <person name="Yoshida Y."/>
            <person name="Ohtoshi R."/>
            <person name="Malay A.D."/>
            <person name="Moran D.A.P."/>
            <person name="Tomita M."/>
            <person name="Numata K."/>
            <person name="Arakawa K."/>
        </authorList>
    </citation>
    <scope>NUCLEOTIDE SEQUENCE</scope>
</reference>
<name>A0A8X6WC62_TRICX</name>
<dbReference type="AlphaFoldDB" id="A0A8X6WC62"/>
<keyword evidence="2" id="KW-1185">Reference proteome</keyword>
<organism evidence="1 2">
    <name type="scientific">Trichonephila clavipes</name>
    <name type="common">Golden silk orbweaver</name>
    <name type="synonym">Nephila clavipes</name>
    <dbReference type="NCBI Taxonomy" id="2585209"/>
    <lineage>
        <taxon>Eukaryota</taxon>
        <taxon>Metazoa</taxon>
        <taxon>Ecdysozoa</taxon>
        <taxon>Arthropoda</taxon>
        <taxon>Chelicerata</taxon>
        <taxon>Arachnida</taxon>
        <taxon>Araneae</taxon>
        <taxon>Araneomorphae</taxon>
        <taxon>Entelegynae</taxon>
        <taxon>Araneoidea</taxon>
        <taxon>Nephilidae</taxon>
        <taxon>Trichonephila</taxon>
    </lineage>
</organism>
<proteinExistence type="predicted"/>
<dbReference type="EMBL" id="BMAU01021399">
    <property type="protein sequence ID" value="GFY31551.1"/>
    <property type="molecule type" value="Genomic_DNA"/>
</dbReference>
<comment type="caution">
    <text evidence="1">The sequence shown here is derived from an EMBL/GenBank/DDBJ whole genome shotgun (WGS) entry which is preliminary data.</text>
</comment>
<dbReference type="Proteomes" id="UP000887159">
    <property type="component" value="Unassembled WGS sequence"/>
</dbReference>
<evidence type="ECO:0000313" key="1">
    <source>
        <dbReference type="EMBL" id="GFY31551.1"/>
    </source>
</evidence>
<evidence type="ECO:0000313" key="2">
    <source>
        <dbReference type="Proteomes" id="UP000887159"/>
    </source>
</evidence>
<accession>A0A8X6WC62</accession>
<gene>
    <name evidence="1" type="ORF">TNCV_4693951</name>
</gene>